<protein>
    <submittedName>
        <fullName evidence="1">Uncharacterized protein</fullName>
    </submittedName>
</protein>
<organism evidence="1 2">
    <name type="scientific">Alysiella filiformis DSM 16848</name>
    <dbReference type="NCBI Taxonomy" id="1120981"/>
    <lineage>
        <taxon>Bacteria</taxon>
        <taxon>Pseudomonadati</taxon>
        <taxon>Pseudomonadota</taxon>
        <taxon>Betaproteobacteria</taxon>
        <taxon>Neisseriales</taxon>
        <taxon>Neisseriaceae</taxon>
        <taxon>Alysiella</taxon>
    </lineage>
</organism>
<dbReference type="RefSeq" id="WP_097114257.1">
    <property type="nucleotide sequence ID" value="NZ_CP083931.1"/>
</dbReference>
<dbReference type="AlphaFoldDB" id="A0A286EBR4"/>
<reference evidence="1 2" key="1">
    <citation type="submission" date="2017-09" db="EMBL/GenBank/DDBJ databases">
        <authorList>
            <person name="Ehlers B."/>
            <person name="Leendertz F.H."/>
        </authorList>
    </citation>
    <scope>NUCLEOTIDE SEQUENCE [LARGE SCALE GENOMIC DNA]</scope>
    <source>
        <strain evidence="1 2">DSM 16848</strain>
    </source>
</reference>
<dbReference type="Proteomes" id="UP000219669">
    <property type="component" value="Unassembled WGS sequence"/>
</dbReference>
<sequence>MFIGQPEPLHIRQLKARLARLEALKVLLSLHQMIAALEQNIADSQNDESGKQPEKGCLMGMNGSSLGRYCHFY</sequence>
<gene>
    <name evidence="1" type="ORF">SAMN02746062_01205</name>
</gene>
<accession>A0A286EBR4</accession>
<keyword evidence="2" id="KW-1185">Reference proteome</keyword>
<name>A0A286EBR4_9NEIS</name>
<evidence type="ECO:0000313" key="1">
    <source>
        <dbReference type="EMBL" id="SOD68320.1"/>
    </source>
</evidence>
<dbReference type="EMBL" id="OCNF01000008">
    <property type="protein sequence ID" value="SOD68320.1"/>
    <property type="molecule type" value="Genomic_DNA"/>
</dbReference>
<proteinExistence type="predicted"/>
<evidence type="ECO:0000313" key="2">
    <source>
        <dbReference type="Proteomes" id="UP000219669"/>
    </source>
</evidence>